<proteinExistence type="predicted"/>
<dbReference type="PANTHER" id="PTHR11472">
    <property type="entry name" value="DNA REPAIR DEAD HELICASE RAD3/XP-D SUBFAMILY MEMBER"/>
    <property type="match status" value="1"/>
</dbReference>
<dbReference type="Gene3D" id="3.40.50.300">
    <property type="entry name" value="P-loop containing nucleotide triphosphate hydrolases"/>
    <property type="match status" value="2"/>
</dbReference>
<dbReference type="InterPro" id="IPR006555">
    <property type="entry name" value="ATP-dep_Helicase_C"/>
</dbReference>
<dbReference type="GO" id="GO:0003678">
    <property type="term" value="F:DNA helicase activity"/>
    <property type="evidence" value="ECO:0007669"/>
    <property type="project" value="TreeGrafter"/>
</dbReference>
<dbReference type="AlphaFoldDB" id="A0A6P8Y4B8"/>
<keyword evidence="4" id="KW-0347">Helicase</keyword>
<keyword evidence="1" id="KW-0175">Coiled coil</keyword>
<dbReference type="GeneID" id="117639372"/>
<sequence length="738" mass="84650">MSVVSIKGVDIHLHEPLRRQQREFMEVCLECFTEGKNGMLESSDLSGRVAALLCASLSWILHCFKEGLGVAKHVLYLCGTQQELSRAIEEFKKSKYASVRMVVINCTDDFKALFARPNYSNDDQDNDRGKKTPVPSIIFCTQELFFQELTVTIISAAKCDFQNTIILLDDASQVEEACCLSSSLSLCKVDRLIKQLQDFKDSEEIISKLDGIRKVFRCISPHNGNPYDPVFTEAEIMNVFENYNANINEEDASFLKELKNLDFQEVLHFMALVKIFTCQGIKTENYPQAINMYATETSAKSKFKTGHQETCQVACKTLHCVCWDSSFLFKIIADMKPHSILFSGTTISPFNHFKAELGVLEAKEFVGKCVIEDYQLFARIVMCGSGGQFLESTNSECMDPDYKTCVGKTILDVAKVTPAGQGMTIYFSSDNLFEQLKEHWHRTVIKGQSLWNLIRQEKEILSYANKDDLRRFNADSGLKTGHCIFAVLQTNDLMELINVSVNLDCHRIVMFIGVPFPSKDDPKVTLKKRFISEQCLLKKSKMTVSQFTTRETYKSVRRVVDHIFGSIYDYAMILLCDCQYDRSELSPWIKSKVHHEKRFAEMLHEIHDFFKTILKRTQSIMAPAENLEQRISQFGNVRTWEIEKVQLEVRKLRKKNRSLEDYVQRLKNLSEDYDKTNEDLEKKLKDMNVETIQMPHFSEMQWEASEVGGEGGKVLSPVNSPIKLLISPRKRPYPEDVK</sequence>
<accession>A0A6P8Y4B8</accession>
<keyword evidence="4" id="KW-0547">Nucleotide-binding</keyword>
<keyword evidence="4" id="KW-0378">Hydrolase</keyword>
<dbReference type="OrthoDB" id="10604765at2759"/>
<dbReference type="Pfam" id="PF13307">
    <property type="entry name" value="Helicase_C_2"/>
    <property type="match status" value="1"/>
</dbReference>
<dbReference type="GO" id="GO:0005524">
    <property type="term" value="F:ATP binding"/>
    <property type="evidence" value="ECO:0007669"/>
    <property type="project" value="InterPro"/>
</dbReference>
<name>A0A6P8Y4B8_THRPL</name>
<evidence type="ECO:0000313" key="4">
    <source>
        <dbReference type="RefSeq" id="XP_034230851.1"/>
    </source>
</evidence>
<gene>
    <name evidence="4" type="primary">LOC117639372</name>
</gene>
<organism evidence="4">
    <name type="scientific">Thrips palmi</name>
    <name type="common">Melon thrips</name>
    <dbReference type="NCBI Taxonomy" id="161013"/>
    <lineage>
        <taxon>Eukaryota</taxon>
        <taxon>Metazoa</taxon>
        <taxon>Ecdysozoa</taxon>
        <taxon>Arthropoda</taxon>
        <taxon>Hexapoda</taxon>
        <taxon>Insecta</taxon>
        <taxon>Pterygota</taxon>
        <taxon>Neoptera</taxon>
        <taxon>Paraneoptera</taxon>
        <taxon>Thysanoptera</taxon>
        <taxon>Terebrantia</taxon>
        <taxon>Thripoidea</taxon>
        <taxon>Thripidae</taxon>
        <taxon>Thrips</taxon>
    </lineage>
</organism>
<evidence type="ECO:0000259" key="2">
    <source>
        <dbReference type="Pfam" id="PF13307"/>
    </source>
</evidence>
<protein>
    <submittedName>
        <fullName evidence="4">Regulator of telomere elongation helicase 1 homolog isoform X1</fullName>
    </submittedName>
</protein>
<dbReference type="PANTHER" id="PTHR11472:SF34">
    <property type="entry name" value="REGULATOR OF TELOMERE ELONGATION HELICASE 1"/>
    <property type="match status" value="1"/>
</dbReference>
<dbReference type="RefSeq" id="XP_034230851.1">
    <property type="nucleotide sequence ID" value="XM_034374960.1"/>
</dbReference>
<dbReference type="GO" id="GO:0016818">
    <property type="term" value="F:hydrolase activity, acting on acid anhydrides, in phosphorus-containing anhydrides"/>
    <property type="evidence" value="ECO:0007669"/>
    <property type="project" value="InterPro"/>
</dbReference>
<keyword evidence="4" id="KW-0067">ATP-binding</keyword>
<evidence type="ECO:0000313" key="3">
    <source>
        <dbReference type="Proteomes" id="UP000515158"/>
    </source>
</evidence>
<evidence type="ECO:0000256" key="1">
    <source>
        <dbReference type="SAM" id="Coils"/>
    </source>
</evidence>
<dbReference type="KEGG" id="tpal:117639372"/>
<dbReference type="GO" id="GO:0003676">
    <property type="term" value="F:nucleic acid binding"/>
    <property type="evidence" value="ECO:0007669"/>
    <property type="project" value="InterPro"/>
</dbReference>
<feature type="coiled-coil region" evidence="1">
    <location>
        <begin position="642"/>
        <end position="690"/>
    </location>
</feature>
<dbReference type="InterPro" id="IPR045028">
    <property type="entry name" value="DinG/Rad3-like"/>
</dbReference>
<dbReference type="InParanoid" id="A0A6P8Y4B8"/>
<keyword evidence="3" id="KW-1185">Reference proteome</keyword>
<dbReference type="Proteomes" id="UP000515158">
    <property type="component" value="Unplaced"/>
</dbReference>
<reference evidence="4" key="1">
    <citation type="submission" date="2025-08" db="UniProtKB">
        <authorList>
            <consortium name="RefSeq"/>
        </authorList>
    </citation>
    <scope>IDENTIFICATION</scope>
    <source>
        <tissue evidence="4">Total insect</tissue>
    </source>
</reference>
<dbReference type="GO" id="GO:0006139">
    <property type="term" value="P:nucleobase-containing compound metabolic process"/>
    <property type="evidence" value="ECO:0007669"/>
    <property type="project" value="InterPro"/>
</dbReference>
<feature type="domain" description="ATP-dependent helicase C-terminal" evidence="2">
    <location>
        <begin position="411"/>
        <end position="589"/>
    </location>
</feature>
<dbReference type="InterPro" id="IPR027417">
    <property type="entry name" value="P-loop_NTPase"/>
</dbReference>